<dbReference type="HOGENOM" id="CLU_000680_14_4_1"/>
<dbReference type="InterPro" id="IPR044730">
    <property type="entry name" value="RNase_H-like_dom_plant"/>
</dbReference>
<sequence length="165" mass="18830">MLYWQKPVLGEFKLNVDGSSKCNFQNATSGGILRDYTGSLVFGFYENFGVKNSIQAELLALYKGLILCRDYGISHLWIEMDALVVIQMLTGRYRGSHDSRYLLANIQNLHNYFSYKLSHIFQEGNQAADLLVNLGYEYHSLQVFTVPFGKLQGILRLDKIDLGYV</sequence>
<feature type="domain" description="RNase H type-1" evidence="1">
    <location>
        <begin position="15"/>
        <end position="133"/>
    </location>
</feature>
<dbReference type="InterPro" id="IPR002156">
    <property type="entry name" value="RNaseH_domain"/>
</dbReference>
<dbReference type="InParanoid" id="A0A061FHL5"/>
<organism evidence="2 3">
    <name type="scientific">Theobroma cacao</name>
    <name type="common">Cacao</name>
    <name type="synonym">Cocoa</name>
    <dbReference type="NCBI Taxonomy" id="3641"/>
    <lineage>
        <taxon>Eukaryota</taxon>
        <taxon>Viridiplantae</taxon>
        <taxon>Streptophyta</taxon>
        <taxon>Embryophyta</taxon>
        <taxon>Tracheophyta</taxon>
        <taxon>Spermatophyta</taxon>
        <taxon>Magnoliopsida</taxon>
        <taxon>eudicotyledons</taxon>
        <taxon>Gunneridae</taxon>
        <taxon>Pentapetalae</taxon>
        <taxon>rosids</taxon>
        <taxon>malvids</taxon>
        <taxon>Malvales</taxon>
        <taxon>Malvaceae</taxon>
        <taxon>Byttnerioideae</taxon>
        <taxon>Theobroma</taxon>
    </lineage>
</organism>
<dbReference type="InterPro" id="IPR036397">
    <property type="entry name" value="RNaseH_sf"/>
</dbReference>
<reference evidence="2 3" key="1">
    <citation type="journal article" date="2013" name="Genome Biol.">
        <title>The genome sequence of the most widely cultivated cacao type and its use to identify candidate genes regulating pod color.</title>
        <authorList>
            <person name="Motamayor J.C."/>
            <person name="Mockaitis K."/>
            <person name="Schmutz J."/>
            <person name="Haiminen N."/>
            <person name="Iii D.L."/>
            <person name="Cornejo O."/>
            <person name="Findley S.D."/>
            <person name="Zheng P."/>
            <person name="Utro F."/>
            <person name="Royaert S."/>
            <person name="Saski C."/>
            <person name="Jenkins J."/>
            <person name="Podicheti R."/>
            <person name="Zhao M."/>
            <person name="Scheffler B.E."/>
            <person name="Stack J.C."/>
            <person name="Feltus F.A."/>
            <person name="Mustiga G.M."/>
            <person name="Amores F."/>
            <person name="Phillips W."/>
            <person name="Marelli J.P."/>
            <person name="May G.D."/>
            <person name="Shapiro H."/>
            <person name="Ma J."/>
            <person name="Bustamante C.D."/>
            <person name="Schnell R.J."/>
            <person name="Main D."/>
            <person name="Gilbert D."/>
            <person name="Parida L."/>
            <person name="Kuhn D.N."/>
        </authorList>
    </citation>
    <scope>NUCLEOTIDE SEQUENCE [LARGE SCALE GENOMIC DNA]</scope>
    <source>
        <strain evidence="3">cv. Matina 1-6</strain>
    </source>
</reference>
<dbReference type="Proteomes" id="UP000026915">
    <property type="component" value="Chromosome 8"/>
</dbReference>
<dbReference type="EMBL" id="CM001886">
    <property type="protein sequence ID" value="EOY16830.1"/>
    <property type="molecule type" value="Genomic_DNA"/>
</dbReference>
<dbReference type="PANTHER" id="PTHR47723:SF23">
    <property type="entry name" value="REVERSE TRANSCRIPTASE-LIKE PROTEIN"/>
    <property type="match status" value="1"/>
</dbReference>
<dbReference type="Gramene" id="EOY16830">
    <property type="protein sequence ID" value="EOY16830"/>
    <property type="gene ID" value="TCM_035716"/>
</dbReference>
<evidence type="ECO:0000259" key="1">
    <source>
        <dbReference type="Pfam" id="PF13456"/>
    </source>
</evidence>
<dbReference type="CDD" id="cd06222">
    <property type="entry name" value="RNase_H_like"/>
    <property type="match status" value="1"/>
</dbReference>
<keyword evidence="3" id="KW-1185">Reference proteome</keyword>
<name>A0A061FHL5_THECC</name>
<dbReference type="InterPro" id="IPR012337">
    <property type="entry name" value="RNaseH-like_sf"/>
</dbReference>
<accession>A0A061FHL5</accession>
<dbReference type="InterPro" id="IPR053151">
    <property type="entry name" value="RNase_H-like"/>
</dbReference>
<dbReference type="Pfam" id="PF13456">
    <property type="entry name" value="RVT_3"/>
    <property type="match status" value="1"/>
</dbReference>
<evidence type="ECO:0000313" key="3">
    <source>
        <dbReference type="Proteomes" id="UP000026915"/>
    </source>
</evidence>
<gene>
    <name evidence="2" type="ORF">TCM_035716</name>
</gene>
<dbReference type="PANTHER" id="PTHR47723">
    <property type="entry name" value="OS05G0353850 PROTEIN"/>
    <property type="match status" value="1"/>
</dbReference>
<protein>
    <recommendedName>
        <fullName evidence="1">RNase H type-1 domain-containing protein</fullName>
    </recommendedName>
</protein>
<proteinExistence type="predicted"/>
<dbReference type="AlphaFoldDB" id="A0A061FHL5"/>
<evidence type="ECO:0000313" key="2">
    <source>
        <dbReference type="EMBL" id="EOY16830.1"/>
    </source>
</evidence>
<dbReference type="Gene3D" id="3.30.420.10">
    <property type="entry name" value="Ribonuclease H-like superfamily/Ribonuclease H"/>
    <property type="match status" value="1"/>
</dbReference>
<dbReference type="GO" id="GO:0004523">
    <property type="term" value="F:RNA-DNA hybrid ribonuclease activity"/>
    <property type="evidence" value="ECO:0007669"/>
    <property type="project" value="InterPro"/>
</dbReference>
<dbReference type="SUPFAM" id="SSF53098">
    <property type="entry name" value="Ribonuclease H-like"/>
    <property type="match status" value="1"/>
</dbReference>
<dbReference type="GO" id="GO:0003676">
    <property type="term" value="F:nucleic acid binding"/>
    <property type="evidence" value="ECO:0007669"/>
    <property type="project" value="InterPro"/>
</dbReference>
<dbReference type="OMA" id="EARAMIC"/>
<dbReference type="eggNOG" id="KOG1075">
    <property type="taxonomic scope" value="Eukaryota"/>
</dbReference>